<name>A0AB39AIP8_9CAUD</name>
<proteinExistence type="predicted"/>
<reference evidence="1" key="1">
    <citation type="submission" date="2024-06" db="EMBL/GenBank/DDBJ databases">
        <authorList>
            <person name="Zheng X."/>
            <person name="Zhang W."/>
        </authorList>
    </citation>
    <scope>NUCLEOTIDE SEQUENCE</scope>
</reference>
<organism evidence="1">
    <name type="scientific">Acinetobacter phage P919</name>
    <dbReference type="NCBI Taxonomy" id="3229763"/>
    <lineage>
        <taxon>Viruses</taxon>
        <taxon>Duplodnaviria</taxon>
        <taxon>Heunggongvirae</taxon>
        <taxon>Uroviricota</taxon>
        <taxon>Caudoviricetes</taxon>
        <taxon>Obolenskvirus</taxon>
    </lineage>
</organism>
<accession>A0AB39AIP8</accession>
<gene>
    <name evidence="1" type="ORF">P919_CDS0053</name>
</gene>
<evidence type="ECO:0000313" key="1">
    <source>
        <dbReference type="EMBL" id="XDG30608.1"/>
    </source>
</evidence>
<sequence>MAKCQNDILAPLATRLFYCKPKTEWVIFGLSRKL</sequence>
<dbReference type="EMBL" id="PP920682">
    <property type="protein sequence ID" value="XDG30608.1"/>
    <property type="molecule type" value="Genomic_DNA"/>
</dbReference>
<protein>
    <submittedName>
        <fullName evidence="1">Uncharacterized protein</fullName>
    </submittedName>
</protein>